<dbReference type="CDD" id="cd01066">
    <property type="entry name" value="APP_MetAP"/>
    <property type="match status" value="1"/>
</dbReference>
<evidence type="ECO:0000259" key="2">
    <source>
        <dbReference type="Pfam" id="PF01321"/>
    </source>
</evidence>
<dbReference type="RefSeq" id="WP_009539922.1">
    <property type="nucleotide sequence ID" value="NZ_ANHY01000006.1"/>
</dbReference>
<organism evidence="3 4">
    <name type="scientific">Caenispirillum salinarum AK4</name>
    <dbReference type="NCBI Taxonomy" id="1238182"/>
    <lineage>
        <taxon>Bacteria</taxon>
        <taxon>Pseudomonadati</taxon>
        <taxon>Pseudomonadota</taxon>
        <taxon>Alphaproteobacteria</taxon>
        <taxon>Rhodospirillales</taxon>
        <taxon>Novispirillaceae</taxon>
        <taxon>Caenispirillum</taxon>
    </lineage>
</organism>
<dbReference type="SUPFAM" id="SSF55920">
    <property type="entry name" value="Creatinase/aminopeptidase"/>
    <property type="match status" value="1"/>
</dbReference>
<dbReference type="Gene3D" id="3.40.350.10">
    <property type="entry name" value="Creatinase/prolidase N-terminal domain"/>
    <property type="match status" value="1"/>
</dbReference>
<name>K9HSZ6_9PROT</name>
<comment type="caution">
    <text evidence="3">The sequence shown here is derived from an EMBL/GenBank/DDBJ whole genome shotgun (WGS) entry which is preliminary data.</text>
</comment>
<dbReference type="InterPro" id="IPR029149">
    <property type="entry name" value="Creatin/AminoP/Spt16_N"/>
</dbReference>
<dbReference type="eggNOG" id="COG0006">
    <property type="taxonomic scope" value="Bacteria"/>
</dbReference>
<dbReference type="GO" id="GO:0004177">
    <property type="term" value="F:aminopeptidase activity"/>
    <property type="evidence" value="ECO:0007669"/>
    <property type="project" value="UniProtKB-KW"/>
</dbReference>
<keyword evidence="3" id="KW-0645">Protease</keyword>
<dbReference type="AlphaFoldDB" id="K9HSZ6"/>
<dbReference type="EMBL" id="ANHY01000006">
    <property type="protein sequence ID" value="EKV31441.1"/>
    <property type="molecule type" value="Genomic_DNA"/>
</dbReference>
<keyword evidence="4" id="KW-1185">Reference proteome</keyword>
<dbReference type="SUPFAM" id="SSF53092">
    <property type="entry name" value="Creatinase/prolidase N-terminal domain"/>
    <property type="match status" value="1"/>
</dbReference>
<keyword evidence="3" id="KW-0378">Hydrolase</keyword>
<dbReference type="PANTHER" id="PTHR46112">
    <property type="entry name" value="AMINOPEPTIDASE"/>
    <property type="match status" value="1"/>
</dbReference>
<dbReference type="InterPro" id="IPR036005">
    <property type="entry name" value="Creatinase/aminopeptidase-like"/>
</dbReference>
<evidence type="ECO:0000259" key="1">
    <source>
        <dbReference type="Pfam" id="PF00557"/>
    </source>
</evidence>
<feature type="domain" description="Peptidase M24" evidence="1">
    <location>
        <begin position="178"/>
        <end position="385"/>
    </location>
</feature>
<gene>
    <name evidence="3" type="ORF">C882_3814</name>
</gene>
<protein>
    <submittedName>
        <fullName evidence="3">Xaa-Pro aminopeptidase</fullName>
    </submittedName>
</protein>
<dbReference type="PATRIC" id="fig|1238182.3.peg.1477"/>
<accession>K9HSZ6</accession>
<dbReference type="InterPro" id="IPR000587">
    <property type="entry name" value="Creatinase_N"/>
</dbReference>
<evidence type="ECO:0000313" key="4">
    <source>
        <dbReference type="Proteomes" id="UP000009881"/>
    </source>
</evidence>
<dbReference type="Pfam" id="PF00557">
    <property type="entry name" value="Peptidase_M24"/>
    <property type="match status" value="1"/>
</dbReference>
<proteinExistence type="predicted"/>
<dbReference type="STRING" id="1238182.C882_3814"/>
<keyword evidence="3" id="KW-0031">Aminopeptidase</keyword>
<dbReference type="PANTHER" id="PTHR46112:SF2">
    <property type="entry name" value="XAA-PRO AMINOPEPTIDASE P-RELATED"/>
    <property type="match status" value="1"/>
</dbReference>
<dbReference type="InterPro" id="IPR000994">
    <property type="entry name" value="Pept_M24"/>
</dbReference>
<reference evidence="3 4" key="1">
    <citation type="journal article" date="2013" name="Genome Announc.">
        <title>Draft Genome Sequence of an Alphaproteobacterium, Caenispirillum salinarum AK4(T), Isolated from a Solar Saltern.</title>
        <authorList>
            <person name="Khatri I."/>
            <person name="Singh A."/>
            <person name="Korpole S."/>
            <person name="Pinnaka A.K."/>
            <person name="Subramanian S."/>
        </authorList>
    </citation>
    <scope>NUCLEOTIDE SEQUENCE [LARGE SCALE GENOMIC DNA]</scope>
    <source>
        <strain evidence="3 4">AK4</strain>
    </source>
</reference>
<sequence length="403" mass="44529">MNPMILHDRAPPLARPFSQEEYDRRVSAVKYRMATEGVDVLLVADPANMNYLTGYDGWSFYVPQAVLVALEHPTPIWIGRGMDASAARMTTFLADDDIIGYPDHYVQQRHIHPMHYVGEIVSGRGWGTLTIGVEMDAYFFSAMAWESLKSALPNARFKDAAKMVNWVRAVKSETEIALIRRAGRIVERVMDVAMEAIVPGRRQCDAVADIVHAQTCGTTEFGGDYTSIVPMLPSGPGTATPHLTWSDEVFKEGEATIIELAGAHRRYHSPMARTLFLGDPPQKLVDTAAIVVEGLEAALDAARPGATCEEVEEAWRMSTRKHGLVKESRIGYSTGCAYPPDWGEHTMSLRPGDTTVLQPNMVFHMIPGIWMDDWGIEISETFVVTPQGGAPIANVRRGLFVKG</sequence>
<evidence type="ECO:0000313" key="3">
    <source>
        <dbReference type="EMBL" id="EKV31441.1"/>
    </source>
</evidence>
<feature type="domain" description="Creatinase N-terminal" evidence="2">
    <location>
        <begin position="25"/>
        <end position="170"/>
    </location>
</feature>
<dbReference type="Pfam" id="PF01321">
    <property type="entry name" value="Creatinase_N"/>
    <property type="match status" value="1"/>
</dbReference>
<dbReference type="Proteomes" id="UP000009881">
    <property type="component" value="Unassembled WGS sequence"/>
</dbReference>
<dbReference type="Gene3D" id="3.90.230.10">
    <property type="entry name" value="Creatinase/methionine aminopeptidase superfamily"/>
    <property type="match status" value="1"/>
</dbReference>
<dbReference type="InterPro" id="IPR050659">
    <property type="entry name" value="Peptidase_M24B"/>
</dbReference>